<dbReference type="SUPFAM" id="SSF53474">
    <property type="entry name" value="alpha/beta-Hydrolases"/>
    <property type="match status" value="1"/>
</dbReference>
<keyword evidence="2" id="KW-1185">Reference proteome</keyword>
<dbReference type="Proteomes" id="UP000697472">
    <property type="component" value="Unassembled WGS sequence"/>
</dbReference>
<sequence length="413" mass="45385">MTDSYSEYERKQIAQQEYNASIHKGLPIKIGSGKNTKLIGTVRQVITDKTGLNAYVVESPDKKTVSILYKGSEGIGQEGSKVDWIDNDIPMAKNITTATPKATSQLKSAAKTLNKVLEDYPNAKIDVYGHSLGSMDAQYALANVSDVNRISGAYVYEGPNTYPALTDKQKAKADALKYRIHNYIDPKDFVTLGYVKNTSNHKFDLNSQNAVGIVYHVDSKSRINPVEQHMWGGYQWNSDGSLQIESDSSAWENKYSSSLDAVSLGMYNFSTLKSQRKKDGKLSKNETFFLDSVQAGLIAQGLVTASETVKSEVETAKKDAVNEAEELFQSTKTAPWGISELSIDEIQEAFAGAGVTYDSIVTKVEDHFAKKGSKVDEIATAYSQLETKIQTGINDALAADSNLAQEFNQWSVQ</sequence>
<dbReference type="InterPro" id="IPR029058">
    <property type="entry name" value="AB_hydrolase_fold"/>
</dbReference>
<protein>
    <submittedName>
        <fullName evidence="1">Esterase YcpF (UPF0227 family)</fullName>
    </submittedName>
</protein>
<dbReference type="EMBL" id="JAFBEH010000018">
    <property type="protein sequence ID" value="MBM7642741.1"/>
    <property type="molecule type" value="Genomic_DNA"/>
</dbReference>
<organism evidence="1 2">
    <name type="scientific">Streptococcus loxodontisalivarius</name>
    <dbReference type="NCBI Taxonomy" id="1349415"/>
    <lineage>
        <taxon>Bacteria</taxon>
        <taxon>Bacillati</taxon>
        <taxon>Bacillota</taxon>
        <taxon>Bacilli</taxon>
        <taxon>Lactobacillales</taxon>
        <taxon>Streptococcaceae</taxon>
        <taxon>Streptococcus</taxon>
    </lineage>
</organism>
<gene>
    <name evidence="1" type="ORF">JOC28_001038</name>
</gene>
<comment type="caution">
    <text evidence="1">The sequence shown here is derived from an EMBL/GenBank/DDBJ whole genome shotgun (WGS) entry which is preliminary data.</text>
</comment>
<dbReference type="Gene3D" id="3.40.50.1820">
    <property type="entry name" value="alpha/beta hydrolase"/>
    <property type="match status" value="1"/>
</dbReference>
<evidence type="ECO:0000313" key="1">
    <source>
        <dbReference type="EMBL" id="MBM7642741.1"/>
    </source>
</evidence>
<proteinExistence type="predicted"/>
<reference evidence="1 2" key="1">
    <citation type="submission" date="2021-01" db="EMBL/GenBank/DDBJ databases">
        <title>Genomic Encyclopedia of Type Strains, Phase IV (KMG-IV): sequencing the most valuable type-strain genomes for metagenomic binning, comparative biology and taxonomic classification.</title>
        <authorList>
            <person name="Goeker M."/>
        </authorList>
    </citation>
    <scope>NUCLEOTIDE SEQUENCE [LARGE SCALE GENOMIC DNA]</scope>
    <source>
        <strain evidence="1 2">DSM 27382</strain>
    </source>
</reference>
<evidence type="ECO:0000313" key="2">
    <source>
        <dbReference type="Proteomes" id="UP000697472"/>
    </source>
</evidence>
<dbReference type="Pfam" id="PF11187">
    <property type="entry name" value="Mbeg1-like"/>
    <property type="match status" value="1"/>
</dbReference>
<dbReference type="InterPro" id="IPR024499">
    <property type="entry name" value="Mbeg1-like"/>
</dbReference>
<dbReference type="RefSeq" id="WP_205009579.1">
    <property type="nucleotide sequence ID" value="NZ_JAFBEH010000018.1"/>
</dbReference>
<name>A0ABS2PS87_9STRE</name>
<accession>A0ABS2PS87</accession>